<dbReference type="Proteomes" id="UP000003085">
    <property type="component" value="Unassembled WGS sequence"/>
</dbReference>
<organism evidence="1 2">
    <name type="scientific">Acinetobacter haemolyticus ATCC 19194</name>
    <dbReference type="NCBI Taxonomy" id="707232"/>
    <lineage>
        <taxon>Bacteria</taxon>
        <taxon>Pseudomonadati</taxon>
        <taxon>Pseudomonadota</taxon>
        <taxon>Gammaproteobacteria</taxon>
        <taxon>Moraxellales</taxon>
        <taxon>Moraxellaceae</taxon>
        <taxon>Acinetobacter</taxon>
    </lineage>
</organism>
<proteinExistence type="predicted"/>
<dbReference type="EMBL" id="ADMT01000131">
    <property type="protein sequence ID" value="EFF83150.1"/>
    <property type="molecule type" value="Genomic_DNA"/>
</dbReference>
<evidence type="ECO:0000313" key="2">
    <source>
        <dbReference type="Proteomes" id="UP000003085"/>
    </source>
</evidence>
<protein>
    <submittedName>
        <fullName evidence="1">Uncharacterized protein</fullName>
    </submittedName>
</protein>
<evidence type="ECO:0000313" key="1">
    <source>
        <dbReference type="EMBL" id="EFF83150.1"/>
    </source>
</evidence>
<gene>
    <name evidence="1" type="ORF">HMP0015_1383</name>
</gene>
<name>D4XNU1_ACIHA</name>
<dbReference type="AlphaFoldDB" id="D4XNU1"/>
<accession>D4XNU1</accession>
<sequence length="41" mass="4715">MSFVYRDDVEIGMTDAQQSHKLEKFETSLAKEAVEKQQVVV</sequence>
<reference evidence="2" key="1">
    <citation type="submission" date="2010-03" db="EMBL/GenBank/DDBJ databases">
        <title>Complete sequence of Mobiluncus curtisii ATCC 43063.</title>
        <authorList>
            <person name="Muzny D."/>
            <person name="Qin X."/>
            <person name="Deng J."/>
            <person name="Jiang H."/>
            <person name="Liu Y."/>
            <person name="Qu J."/>
            <person name="Song X.-Z."/>
            <person name="Zhang L."/>
            <person name="Thornton R."/>
            <person name="Coyle M."/>
            <person name="Francisco L."/>
            <person name="Jackson L."/>
            <person name="Javaid M."/>
            <person name="Korchina V."/>
            <person name="Kovar C."/>
            <person name="Mata R."/>
            <person name="Mathew T."/>
            <person name="Ngo R."/>
            <person name="Nguyen L."/>
            <person name="Nguyen N."/>
            <person name="Okwuonu G."/>
            <person name="Ongeri F."/>
            <person name="Pham C."/>
            <person name="Simmons D."/>
            <person name="Wilczek-Boney K."/>
            <person name="Hale W."/>
            <person name="Jakkamsetti A."/>
            <person name="Pham P."/>
            <person name="Ruth R."/>
            <person name="San Lucas F."/>
            <person name="Warren J."/>
            <person name="Zhang J."/>
            <person name="Zhao Z."/>
            <person name="Zhou C."/>
            <person name="Zhu D."/>
            <person name="Lee S."/>
            <person name="Bess C."/>
            <person name="Blankenburg K."/>
            <person name="Forbes L."/>
            <person name="Fu Q."/>
            <person name="Gubbala S."/>
            <person name="Hirani K."/>
            <person name="Jayaseelan J.C."/>
            <person name="Lara F."/>
            <person name="Munidasa M."/>
            <person name="Palculict T."/>
            <person name="Patil S."/>
            <person name="Pu L.-L."/>
            <person name="Saada N."/>
            <person name="Tang L."/>
            <person name="Weissenberger G."/>
            <person name="Zhu Y."/>
            <person name="Hemphill L."/>
            <person name="Shang Y."/>
            <person name="Youmans B."/>
            <person name="Ayvaz T."/>
            <person name="Ross M."/>
            <person name="Santibanez J."/>
            <person name="Aqrawi P."/>
            <person name="Gross S."/>
            <person name="Joshi V."/>
            <person name="Fowler G."/>
            <person name="Nazareth L."/>
            <person name="Reid J."/>
            <person name="Worley K."/>
            <person name="Petrosino J."/>
            <person name="Highlander S."/>
            <person name="Gibbs R."/>
            <person name="Gibbs R."/>
        </authorList>
    </citation>
    <scope>NUCLEOTIDE SEQUENCE [LARGE SCALE GENOMIC DNA]</scope>
    <source>
        <strain evidence="2">ATCC 19194</strain>
    </source>
</reference>
<dbReference type="HOGENOM" id="CLU_3264251_0_0_6"/>
<comment type="caution">
    <text evidence="1">The sequence shown here is derived from an EMBL/GenBank/DDBJ whole genome shotgun (WGS) entry which is preliminary data.</text>
</comment>